<dbReference type="EMBL" id="JH687462">
    <property type="protein sequence ID" value="EIM78996.1"/>
    <property type="molecule type" value="Genomic_DNA"/>
</dbReference>
<dbReference type="RefSeq" id="XP_007311906.1">
    <property type="nucleotide sequence ID" value="XM_007311844.1"/>
</dbReference>
<accession>R7RVF9</accession>
<dbReference type="KEGG" id="shs:STEHIDRAFT_164117"/>
<protein>
    <submittedName>
        <fullName evidence="1">Uncharacterized protein</fullName>
    </submittedName>
</protein>
<evidence type="ECO:0000313" key="2">
    <source>
        <dbReference type="Proteomes" id="UP000053927"/>
    </source>
</evidence>
<keyword evidence="2" id="KW-1185">Reference proteome</keyword>
<proteinExistence type="predicted"/>
<sequence length="393" mass="44898">MDPSNYGSIPVIVAVNETLIRISSLTLTDVRLCFPMNCAQTHVEHFSFTSPQTDHRQPTLAETKAMLTMIELMPNLVSLAISDHNILADETLALPLSLPRLQMLSFDGRFSGFEFLWKHLLIMPHTQLKLRLRVTGSDSVHDSAFYTAIGAHLKRRGQAAPQDHTYRVTIDNHVWFVHGDPPLFQTVKVTEIPHAPTAAISLTPIDIVLEFDDFFQHAAQYSLLHLCDLTEDHTRMRVEHLEITSNLAYANLGSARPDEFSLLGWQGLKTLVLGDIWCTGWLMPHLQRRQGSLFTVFPELKQLELRDIQPDGYEIFMDLYEMERAIKRIFVNLRAGLEARGRSDSQKMKTLAIHGSCVPKDWMVSEVTIDWCNLSMIWDGEGWEDHWESPFHD</sequence>
<evidence type="ECO:0000313" key="1">
    <source>
        <dbReference type="EMBL" id="EIM78996.1"/>
    </source>
</evidence>
<reference evidence="2" key="1">
    <citation type="journal article" date="2012" name="Science">
        <title>The Paleozoic origin of enzymatic lignin decomposition reconstructed from 31 fungal genomes.</title>
        <authorList>
            <person name="Floudas D."/>
            <person name="Binder M."/>
            <person name="Riley R."/>
            <person name="Barry K."/>
            <person name="Blanchette R.A."/>
            <person name="Henrissat B."/>
            <person name="Martinez A.T."/>
            <person name="Otillar R."/>
            <person name="Spatafora J.W."/>
            <person name="Yadav J.S."/>
            <person name="Aerts A."/>
            <person name="Benoit I."/>
            <person name="Boyd A."/>
            <person name="Carlson A."/>
            <person name="Copeland A."/>
            <person name="Coutinho P.M."/>
            <person name="de Vries R.P."/>
            <person name="Ferreira P."/>
            <person name="Findley K."/>
            <person name="Foster B."/>
            <person name="Gaskell J."/>
            <person name="Glotzer D."/>
            <person name="Gorecki P."/>
            <person name="Heitman J."/>
            <person name="Hesse C."/>
            <person name="Hori C."/>
            <person name="Igarashi K."/>
            <person name="Jurgens J.A."/>
            <person name="Kallen N."/>
            <person name="Kersten P."/>
            <person name="Kohler A."/>
            <person name="Kuees U."/>
            <person name="Kumar T.K.A."/>
            <person name="Kuo A."/>
            <person name="LaButti K."/>
            <person name="Larrondo L.F."/>
            <person name="Lindquist E."/>
            <person name="Ling A."/>
            <person name="Lombard V."/>
            <person name="Lucas S."/>
            <person name="Lundell T."/>
            <person name="Martin R."/>
            <person name="McLaughlin D.J."/>
            <person name="Morgenstern I."/>
            <person name="Morin E."/>
            <person name="Murat C."/>
            <person name="Nagy L.G."/>
            <person name="Nolan M."/>
            <person name="Ohm R.A."/>
            <person name="Patyshakuliyeva A."/>
            <person name="Rokas A."/>
            <person name="Ruiz-Duenas F.J."/>
            <person name="Sabat G."/>
            <person name="Salamov A."/>
            <person name="Samejima M."/>
            <person name="Schmutz J."/>
            <person name="Slot J.C."/>
            <person name="St John F."/>
            <person name="Stenlid J."/>
            <person name="Sun H."/>
            <person name="Sun S."/>
            <person name="Syed K."/>
            <person name="Tsang A."/>
            <person name="Wiebenga A."/>
            <person name="Young D."/>
            <person name="Pisabarro A."/>
            <person name="Eastwood D.C."/>
            <person name="Martin F."/>
            <person name="Cullen D."/>
            <person name="Grigoriev I.V."/>
            <person name="Hibbett D.S."/>
        </authorList>
    </citation>
    <scope>NUCLEOTIDE SEQUENCE [LARGE SCALE GENOMIC DNA]</scope>
    <source>
        <strain evidence="2">FP-91666</strain>
    </source>
</reference>
<gene>
    <name evidence="1" type="ORF">STEHIDRAFT_164117</name>
</gene>
<dbReference type="AlphaFoldDB" id="R7RVF9"/>
<dbReference type="Proteomes" id="UP000053927">
    <property type="component" value="Unassembled WGS sequence"/>
</dbReference>
<organism evidence="1 2">
    <name type="scientific">Stereum hirsutum (strain FP-91666)</name>
    <name type="common">White-rot fungus</name>
    <dbReference type="NCBI Taxonomy" id="721885"/>
    <lineage>
        <taxon>Eukaryota</taxon>
        <taxon>Fungi</taxon>
        <taxon>Dikarya</taxon>
        <taxon>Basidiomycota</taxon>
        <taxon>Agaricomycotina</taxon>
        <taxon>Agaricomycetes</taxon>
        <taxon>Russulales</taxon>
        <taxon>Stereaceae</taxon>
        <taxon>Stereum</taxon>
    </lineage>
</organism>
<name>R7RVF9_STEHR</name>
<dbReference type="GeneID" id="18802541"/>